<organism evidence="1 2">
    <name type="scientific">Nephila pilipes</name>
    <name type="common">Giant wood spider</name>
    <name type="synonym">Nephila maculata</name>
    <dbReference type="NCBI Taxonomy" id="299642"/>
    <lineage>
        <taxon>Eukaryota</taxon>
        <taxon>Metazoa</taxon>
        <taxon>Ecdysozoa</taxon>
        <taxon>Arthropoda</taxon>
        <taxon>Chelicerata</taxon>
        <taxon>Arachnida</taxon>
        <taxon>Araneae</taxon>
        <taxon>Araneomorphae</taxon>
        <taxon>Entelegynae</taxon>
        <taxon>Araneoidea</taxon>
        <taxon>Nephilidae</taxon>
        <taxon>Nephila</taxon>
    </lineage>
</organism>
<protein>
    <submittedName>
        <fullName evidence="1">Uncharacterized protein</fullName>
    </submittedName>
</protein>
<comment type="caution">
    <text evidence="1">The sequence shown here is derived from an EMBL/GenBank/DDBJ whole genome shotgun (WGS) entry which is preliminary data.</text>
</comment>
<evidence type="ECO:0000313" key="1">
    <source>
        <dbReference type="EMBL" id="GFU36128.1"/>
    </source>
</evidence>
<proteinExistence type="predicted"/>
<sequence length="92" mass="10621">MLYGRHPTGPLSILKHFWTEDIPEPIGQLKSVTHYPNDLKIKLQLVAEQAGDKVIVLSLDRTLKMYARWISFCTIVEKQSAHSYLVQMPDDR</sequence>
<gene>
    <name evidence="1" type="ORF">NPIL_431021</name>
</gene>
<dbReference type="AlphaFoldDB" id="A0A8X6QRW2"/>
<dbReference type="OrthoDB" id="8051507at2759"/>
<name>A0A8X6QRW2_NEPPI</name>
<dbReference type="Proteomes" id="UP000887013">
    <property type="component" value="Unassembled WGS sequence"/>
</dbReference>
<evidence type="ECO:0000313" key="2">
    <source>
        <dbReference type="Proteomes" id="UP000887013"/>
    </source>
</evidence>
<reference evidence="1" key="1">
    <citation type="submission" date="2020-08" db="EMBL/GenBank/DDBJ databases">
        <title>Multicomponent nature underlies the extraordinary mechanical properties of spider dragline silk.</title>
        <authorList>
            <person name="Kono N."/>
            <person name="Nakamura H."/>
            <person name="Mori M."/>
            <person name="Yoshida Y."/>
            <person name="Ohtoshi R."/>
            <person name="Malay A.D."/>
            <person name="Moran D.A.P."/>
            <person name="Tomita M."/>
            <person name="Numata K."/>
            <person name="Arakawa K."/>
        </authorList>
    </citation>
    <scope>NUCLEOTIDE SEQUENCE</scope>
</reference>
<accession>A0A8X6QRW2</accession>
<dbReference type="EMBL" id="BMAW01083904">
    <property type="protein sequence ID" value="GFU36128.1"/>
    <property type="molecule type" value="Genomic_DNA"/>
</dbReference>
<keyword evidence="2" id="KW-1185">Reference proteome</keyword>